<evidence type="ECO:0000256" key="5">
    <source>
        <dbReference type="ARBA" id="ARBA00022679"/>
    </source>
</evidence>
<dbReference type="EMBL" id="JABSNO010000010">
    <property type="protein sequence ID" value="NRS92570.1"/>
    <property type="molecule type" value="Genomic_DNA"/>
</dbReference>
<dbReference type="RefSeq" id="WP_226927464.1">
    <property type="nucleotide sequence ID" value="NZ_JABSNO010000010.1"/>
</dbReference>
<evidence type="ECO:0000256" key="3">
    <source>
        <dbReference type="ARBA" id="ARBA00004763"/>
    </source>
</evidence>
<evidence type="ECO:0000313" key="11">
    <source>
        <dbReference type="EMBL" id="NRS92570.1"/>
    </source>
</evidence>
<dbReference type="PANTHER" id="PTHR20941:SF1">
    <property type="entry name" value="FOLIC ACID SYNTHESIS PROTEIN FOL1"/>
    <property type="match status" value="1"/>
</dbReference>
<comment type="pathway">
    <text evidence="3 9">Cofactor biosynthesis; tetrahydrofolate biosynthesis; 7,8-dihydrofolate from 2-amino-4-hydroxy-6-hydroxymethyl-7,8-dihydropteridine diphosphate and 4-aminobenzoate: step 1/2.</text>
</comment>
<dbReference type="CDD" id="cd00739">
    <property type="entry name" value="DHPS"/>
    <property type="match status" value="1"/>
</dbReference>
<evidence type="ECO:0000259" key="10">
    <source>
        <dbReference type="PROSITE" id="PS50972"/>
    </source>
</evidence>
<dbReference type="InterPro" id="IPR000489">
    <property type="entry name" value="Pterin-binding_dom"/>
</dbReference>
<organism evidence="11 12">
    <name type="scientific">Frigoriflavimonas asaccharolytica</name>
    <dbReference type="NCBI Taxonomy" id="2735899"/>
    <lineage>
        <taxon>Bacteria</taxon>
        <taxon>Pseudomonadati</taxon>
        <taxon>Bacteroidota</taxon>
        <taxon>Flavobacteriia</taxon>
        <taxon>Flavobacteriales</taxon>
        <taxon>Weeksellaceae</taxon>
        <taxon>Frigoriflavimonas</taxon>
    </lineage>
</organism>
<dbReference type="Pfam" id="PF00809">
    <property type="entry name" value="Pterin_bind"/>
    <property type="match status" value="1"/>
</dbReference>
<dbReference type="GO" id="GO:0005829">
    <property type="term" value="C:cytosol"/>
    <property type="evidence" value="ECO:0007669"/>
    <property type="project" value="TreeGrafter"/>
</dbReference>
<dbReference type="GO" id="GO:0046654">
    <property type="term" value="P:tetrahydrofolate biosynthetic process"/>
    <property type="evidence" value="ECO:0007669"/>
    <property type="project" value="UniProtKB-UniPathway"/>
</dbReference>
<dbReference type="InterPro" id="IPR045031">
    <property type="entry name" value="DHP_synth-like"/>
</dbReference>
<reference evidence="11" key="1">
    <citation type="submission" date="2020-05" db="EMBL/GenBank/DDBJ databases">
        <title>Genomic Encyclopedia of Type Strains, Phase IV (KMG-V): Genome sequencing to study the core and pangenomes of soil and plant-associated prokaryotes.</title>
        <authorList>
            <person name="Whitman W."/>
        </authorList>
    </citation>
    <scope>NUCLEOTIDE SEQUENCE</scope>
    <source>
        <strain evidence="11">16F</strain>
    </source>
</reference>
<dbReference type="PANTHER" id="PTHR20941">
    <property type="entry name" value="FOLATE SYNTHESIS PROTEINS"/>
    <property type="match status" value="1"/>
</dbReference>
<protein>
    <recommendedName>
        <fullName evidence="4 9">Dihydropteroate synthase</fullName>
        <shortName evidence="9">DHPS</shortName>
        <ecNumber evidence="4 9">2.5.1.15</ecNumber>
    </recommendedName>
    <alternativeName>
        <fullName evidence="9">Dihydropteroate pyrophosphorylase</fullName>
    </alternativeName>
</protein>
<dbReference type="InterPro" id="IPR011005">
    <property type="entry name" value="Dihydropteroate_synth-like_sf"/>
</dbReference>
<dbReference type="PROSITE" id="PS00792">
    <property type="entry name" value="DHPS_1"/>
    <property type="match status" value="1"/>
</dbReference>
<evidence type="ECO:0000256" key="7">
    <source>
        <dbReference type="ARBA" id="ARBA00022842"/>
    </source>
</evidence>
<evidence type="ECO:0000256" key="4">
    <source>
        <dbReference type="ARBA" id="ARBA00012458"/>
    </source>
</evidence>
<name>A0A8J8G8D1_9FLAO</name>
<proteinExistence type="inferred from homology"/>
<keyword evidence="6 9" id="KW-0479">Metal-binding</keyword>
<evidence type="ECO:0000256" key="8">
    <source>
        <dbReference type="ARBA" id="ARBA00022909"/>
    </source>
</evidence>
<dbReference type="PROSITE" id="PS50972">
    <property type="entry name" value="PTERIN_BINDING"/>
    <property type="match status" value="1"/>
</dbReference>
<dbReference type="GO" id="GO:0046656">
    <property type="term" value="P:folic acid biosynthetic process"/>
    <property type="evidence" value="ECO:0007669"/>
    <property type="project" value="UniProtKB-KW"/>
</dbReference>
<comment type="caution">
    <text evidence="11">The sequence shown here is derived from an EMBL/GenBank/DDBJ whole genome shotgun (WGS) entry which is preliminary data.</text>
</comment>
<evidence type="ECO:0000313" key="12">
    <source>
        <dbReference type="Proteomes" id="UP000610746"/>
    </source>
</evidence>
<feature type="domain" description="Pterin-binding" evidence="10">
    <location>
        <begin position="17"/>
        <end position="269"/>
    </location>
</feature>
<dbReference type="SUPFAM" id="SSF51717">
    <property type="entry name" value="Dihydropteroate synthetase-like"/>
    <property type="match status" value="1"/>
</dbReference>
<gene>
    <name evidence="11" type="ORF">HNQ03_001647</name>
</gene>
<keyword evidence="7 9" id="KW-0460">Magnesium</keyword>
<keyword evidence="8 9" id="KW-0289">Folate biosynthesis</keyword>
<dbReference type="EC" id="2.5.1.15" evidence="4 9"/>
<comment type="function">
    <text evidence="9">Catalyzes the condensation of para-aminobenzoate (pABA) with 6-hydroxymethyl-7,8-dihydropterin diphosphate (DHPt-PP) to form 7,8-dihydropteroate (H2Pte), the immediate precursor of folate derivatives.</text>
</comment>
<dbReference type="AlphaFoldDB" id="A0A8J8G8D1"/>
<dbReference type="PROSITE" id="PS00793">
    <property type="entry name" value="DHPS_2"/>
    <property type="match status" value="1"/>
</dbReference>
<comment type="cofactor">
    <cofactor evidence="2 9">
        <name>Mg(2+)</name>
        <dbReference type="ChEBI" id="CHEBI:18420"/>
    </cofactor>
</comment>
<evidence type="ECO:0000256" key="1">
    <source>
        <dbReference type="ARBA" id="ARBA00000012"/>
    </source>
</evidence>
<evidence type="ECO:0000256" key="2">
    <source>
        <dbReference type="ARBA" id="ARBA00001946"/>
    </source>
</evidence>
<dbReference type="GO" id="GO:0004156">
    <property type="term" value="F:dihydropteroate synthase activity"/>
    <property type="evidence" value="ECO:0007669"/>
    <property type="project" value="UniProtKB-EC"/>
</dbReference>
<dbReference type="Gene3D" id="3.20.20.20">
    <property type="entry name" value="Dihydropteroate synthase-like"/>
    <property type="match status" value="1"/>
</dbReference>
<dbReference type="InterPro" id="IPR006390">
    <property type="entry name" value="DHP_synth_dom"/>
</dbReference>
<keyword evidence="12" id="KW-1185">Reference proteome</keyword>
<comment type="similarity">
    <text evidence="9">Belongs to the DHPS family.</text>
</comment>
<dbReference type="Proteomes" id="UP000610746">
    <property type="component" value="Unassembled WGS sequence"/>
</dbReference>
<sequence>MQNTINIRGKLLNLSTPKVMGILNVTPDSFSDGGKFNNEKNALLQVEKMIAEGADILDVGAQSTKPNAQKISAKEEIVRFGKIISQIKKEFPESIISLDTFYSEVVKFGFDEGIDIVNDISAGQYDENLLKTVAETGLPYILMHSNSAYEIMHEKQIDNDIILEINKFFSAKILELNQFGIVDIIADPGFGFGKTIDQQFQMLDELQHIAFEKLPILVGISRKSFIYKSLGKTPLEIGEETDKLHLKALEKGARILRVHDVKNAKRTIFEYSDNVQDTVL</sequence>
<dbReference type="GO" id="GO:0046872">
    <property type="term" value="F:metal ion binding"/>
    <property type="evidence" value="ECO:0007669"/>
    <property type="project" value="UniProtKB-KW"/>
</dbReference>
<keyword evidence="5 9" id="KW-0808">Transferase</keyword>
<comment type="catalytic activity">
    <reaction evidence="1">
        <text>(7,8-dihydropterin-6-yl)methyl diphosphate + 4-aminobenzoate = 7,8-dihydropteroate + diphosphate</text>
        <dbReference type="Rhea" id="RHEA:19949"/>
        <dbReference type="ChEBI" id="CHEBI:17836"/>
        <dbReference type="ChEBI" id="CHEBI:17839"/>
        <dbReference type="ChEBI" id="CHEBI:33019"/>
        <dbReference type="ChEBI" id="CHEBI:72950"/>
        <dbReference type="EC" id="2.5.1.15"/>
    </reaction>
</comment>
<accession>A0A8J8G8D1</accession>
<evidence type="ECO:0000256" key="9">
    <source>
        <dbReference type="RuleBase" id="RU361205"/>
    </source>
</evidence>
<evidence type="ECO:0000256" key="6">
    <source>
        <dbReference type="ARBA" id="ARBA00022723"/>
    </source>
</evidence>
<dbReference type="NCBIfam" id="TIGR01496">
    <property type="entry name" value="DHPS"/>
    <property type="match status" value="1"/>
</dbReference>
<dbReference type="UniPathway" id="UPA00077">
    <property type="reaction ID" value="UER00156"/>
</dbReference>